<dbReference type="Proteomes" id="UP000184315">
    <property type="component" value="Unassembled WGS sequence"/>
</dbReference>
<feature type="compositionally biased region" description="Low complexity" evidence="1">
    <location>
        <begin position="107"/>
        <end position="116"/>
    </location>
</feature>
<evidence type="ECO:0000256" key="1">
    <source>
        <dbReference type="SAM" id="MobiDB-lite"/>
    </source>
</evidence>
<feature type="compositionally biased region" description="Polar residues" evidence="1">
    <location>
        <begin position="72"/>
        <end position="86"/>
    </location>
</feature>
<dbReference type="PROSITE" id="PS51746">
    <property type="entry name" value="PPM_2"/>
    <property type="match status" value="1"/>
</dbReference>
<dbReference type="PANTHER" id="PTHR47992">
    <property type="entry name" value="PROTEIN PHOSPHATASE"/>
    <property type="match status" value="1"/>
</dbReference>
<dbReference type="AlphaFoldDB" id="A0A1J1LH54"/>
<dbReference type="SMART" id="SM00332">
    <property type="entry name" value="PP2Cc"/>
    <property type="match status" value="1"/>
</dbReference>
<sequence length="680" mass="75928">MVVCPQCQFENPNLNKFCQRCGTSLTQKHCPECGTTVPLNTLQCHNCGTVTGTVYLAVVIPSSSAIAPAENSPESLNNDHLQGANTSSESPSESSLDRIDTEPPTPEELQTPELTESQAQPLEDIFSQTDLEAITIPPEDALCTLQEPPPQSLERPVGAYLDRQERYQLLDALPALKIGETVTVRVLDTQPLQVSPLKVLQDPAATPSHPDVETFIIPAAQPYFSLASQTPNYFPHLQDAWESDSYQVILLENFADFPLLSELWSNRKTTPQQIVYWLGDLVELWVLLEPWGCRQSLLDLHNLRVFSQKSQQLCLQQLYFDQPDSALSLSNLGQLWQELFQQSQRTLVGSLTEVLRDLMEVKIQTVEQLRTALMVILDEINFPSNLPQQQTSQNELSPSTLNQSPTLILGEKLIHLEAVGRTDVGRQRDHNEDCFGLETQIKIQETPQGQIRSVRGLYILCDGMGGHAGGEVASQIAVDTLKHYFQDQYPEEFPTEEILQDAIFKANEAIYNENQQGVRSGSGRMGTTLVMAVVVNHQVVLAHVGDSRLYRLTRQQGLQQITVDHEVGQREIQRGIDPDIAYSRPDAYQLTQALGPREEQFVHPDIQFLEIEEDTVFILASDGLTDHNLLETFCETQLDPLLNPQTDLATAVDGLITLANQYNGHDNITAIVVRAWVSNP</sequence>
<dbReference type="CDD" id="cd00143">
    <property type="entry name" value="PP2Cc"/>
    <property type="match status" value="1"/>
</dbReference>
<dbReference type="Pfam" id="PF12773">
    <property type="entry name" value="DZR"/>
    <property type="match status" value="1"/>
</dbReference>
<dbReference type="NCBIfam" id="NF011149">
    <property type="entry name" value="PRK14559.1"/>
    <property type="match status" value="1"/>
</dbReference>
<dbReference type="InterPro" id="IPR015655">
    <property type="entry name" value="PP2C"/>
</dbReference>
<name>A0A1J1LH54_9CYAN</name>
<feature type="domain" description="PPM-type phosphatase" evidence="2">
    <location>
        <begin position="413"/>
        <end position="675"/>
    </location>
</feature>
<dbReference type="OrthoDB" id="495860at2"/>
<reference evidence="4" key="1">
    <citation type="submission" date="2015-10" db="EMBL/GenBank/DDBJ databases">
        <authorList>
            <person name="Regsiter A."/>
            <person name="william w."/>
        </authorList>
    </citation>
    <scope>NUCLEOTIDE SEQUENCE [LARGE SCALE GENOMIC DNA]</scope>
</reference>
<dbReference type="InterPro" id="IPR001932">
    <property type="entry name" value="PPM-type_phosphatase-like_dom"/>
</dbReference>
<keyword evidence="4" id="KW-1185">Reference proteome</keyword>
<evidence type="ECO:0000259" key="2">
    <source>
        <dbReference type="PROSITE" id="PS51746"/>
    </source>
</evidence>
<gene>
    <name evidence="3" type="ORF">PL9214300003</name>
</gene>
<dbReference type="Pfam" id="PF13672">
    <property type="entry name" value="PP2C_2"/>
    <property type="match status" value="1"/>
</dbReference>
<dbReference type="InterPro" id="IPR036457">
    <property type="entry name" value="PPM-type-like_dom_sf"/>
</dbReference>
<dbReference type="SUPFAM" id="SSF81606">
    <property type="entry name" value="PP2C-like"/>
    <property type="match status" value="1"/>
</dbReference>
<protein>
    <submittedName>
        <fullName evidence="3">Protein serine/threonine phosphatase</fullName>
    </submittedName>
</protein>
<accession>A0A1J1LH54</accession>
<evidence type="ECO:0000313" key="3">
    <source>
        <dbReference type="EMBL" id="CUR31933.1"/>
    </source>
</evidence>
<evidence type="ECO:0000313" key="4">
    <source>
        <dbReference type="Proteomes" id="UP000184315"/>
    </source>
</evidence>
<proteinExistence type="predicted"/>
<dbReference type="Gene3D" id="3.60.40.10">
    <property type="entry name" value="PPM-type phosphatase domain"/>
    <property type="match status" value="1"/>
</dbReference>
<feature type="region of interest" description="Disordered" evidence="1">
    <location>
        <begin position="68"/>
        <end position="120"/>
    </location>
</feature>
<dbReference type="STRING" id="671072.PL9214300003"/>
<dbReference type="InterPro" id="IPR025874">
    <property type="entry name" value="DZR"/>
</dbReference>
<organism evidence="3 4">
    <name type="scientific">Planktothrix tepida PCC 9214</name>
    <dbReference type="NCBI Taxonomy" id="671072"/>
    <lineage>
        <taxon>Bacteria</taxon>
        <taxon>Bacillati</taxon>
        <taxon>Cyanobacteriota</taxon>
        <taxon>Cyanophyceae</taxon>
        <taxon>Oscillatoriophycideae</taxon>
        <taxon>Oscillatoriales</taxon>
        <taxon>Microcoleaceae</taxon>
        <taxon>Planktothrix</taxon>
    </lineage>
</organism>
<dbReference type="GO" id="GO:0004722">
    <property type="term" value="F:protein serine/threonine phosphatase activity"/>
    <property type="evidence" value="ECO:0007669"/>
    <property type="project" value="InterPro"/>
</dbReference>
<dbReference type="RefSeq" id="WP_072718757.1">
    <property type="nucleotide sequence ID" value="NZ_LN889783.1"/>
</dbReference>
<dbReference type="EMBL" id="CZDF01000134">
    <property type="protein sequence ID" value="CUR31933.1"/>
    <property type="molecule type" value="Genomic_DNA"/>
</dbReference>
<dbReference type="SMART" id="SM00331">
    <property type="entry name" value="PP2C_SIG"/>
    <property type="match status" value="1"/>
</dbReference>